<dbReference type="EMBL" id="CP014691">
    <property type="protein sequence ID" value="AQS87559.1"/>
    <property type="molecule type" value="Genomic_DNA"/>
</dbReference>
<dbReference type="InterPro" id="IPR023159">
    <property type="entry name" value="SO1590-like_sf"/>
</dbReference>
<dbReference type="SUPFAM" id="SSF159238">
    <property type="entry name" value="SO1590-like"/>
    <property type="match status" value="1"/>
</dbReference>
<organism evidence="1 2">
    <name type="scientific">Neoasaia chiangmaiensis</name>
    <dbReference type="NCBI Taxonomy" id="320497"/>
    <lineage>
        <taxon>Bacteria</taxon>
        <taxon>Pseudomonadati</taxon>
        <taxon>Pseudomonadota</taxon>
        <taxon>Alphaproteobacteria</taxon>
        <taxon>Acetobacterales</taxon>
        <taxon>Acetobacteraceae</taxon>
        <taxon>Neoasaia</taxon>
    </lineage>
</organism>
<evidence type="ECO:0000313" key="1">
    <source>
        <dbReference type="EMBL" id="AQS87559.1"/>
    </source>
</evidence>
<accession>A0A1U9KP99</accession>
<name>A0A1U9KP99_9PROT</name>
<dbReference type="Gene3D" id="2.40.350.10">
    <property type="entry name" value="SO1590-like"/>
    <property type="match status" value="1"/>
</dbReference>
<dbReference type="RefSeq" id="WP_077806546.1">
    <property type="nucleotide sequence ID" value="NZ_CP014691.1"/>
</dbReference>
<reference evidence="1 2" key="1">
    <citation type="submission" date="2016-03" db="EMBL/GenBank/DDBJ databases">
        <title>Acetic acid bacteria sequencing.</title>
        <authorList>
            <person name="Brandt J."/>
            <person name="Jakob F."/>
            <person name="Vogel R.F."/>
        </authorList>
    </citation>
    <scope>NUCLEOTIDE SEQUENCE [LARGE SCALE GENOMIC DNA]</scope>
    <source>
        <strain evidence="1 2">NBRC 101099</strain>
    </source>
</reference>
<dbReference type="KEGG" id="nch:A0U93_05980"/>
<dbReference type="OrthoDB" id="69764at2"/>
<proteinExistence type="predicted"/>
<dbReference type="AlphaFoldDB" id="A0A1U9KP99"/>
<sequence length="127" mass="13882">MVHMAEGNFDIDMQLQPSAVDGIERFVVKKTFHGALEGTGHGEMLAVRTAVEGSAAYVLIERITGRMAGRWGSFLLRHDGLMDRQAPTQNIVVIPDSGTDGLEGLSGTMTIDAEAKHRYAFRYSCPE</sequence>
<keyword evidence="2" id="KW-1185">Reference proteome</keyword>
<gene>
    <name evidence="1" type="ORF">A0U93_05980</name>
</gene>
<evidence type="ECO:0000313" key="2">
    <source>
        <dbReference type="Proteomes" id="UP000188604"/>
    </source>
</evidence>
<dbReference type="InterPro" id="IPR021607">
    <property type="entry name" value="DUF3224"/>
</dbReference>
<dbReference type="STRING" id="320497.A0U93_05980"/>
<dbReference type="Proteomes" id="UP000188604">
    <property type="component" value="Chromosome"/>
</dbReference>
<dbReference type="Pfam" id="PF11528">
    <property type="entry name" value="DUF3224"/>
    <property type="match status" value="1"/>
</dbReference>
<protein>
    <submittedName>
        <fullName evidence="1">Uncharacterized protein</fullName>
    </submittedName>
</protein>